<feature type="transmembrane region" description="Helical" evidence="6">
    <location>
        <begin position="155"/>
        <end position="174"/>
    </location>
</feature>
<keyword evidence="8" id="KW-1185">Reference proteome</keyword>
<evidence type="ECO:0000256" key="6">
    <source>
        <dbReference type="SAM" id="Phobius"/>
    </source>
</evidence>
<dbReference type="PANTHER" id="PTHR21716">
    <property type="entry name" value="TRANSMEMBRANE PROTEIN"/>
    <property type="match status" value="1"/>
</dbReference>
<feature type="transmembrane region" description="Helical" evidence="6">
    <location>
        <begin position="66"/>
        <end position="87"/>
    </location>
</feature>
<comment type="caution">
    <text evidence="7">The sequence shown here is derived from an EMBL/GenBank/DDBJ whole genome shotgun (WGS) entry which is preliminary data.</text>
</comment>
<feature type="transmembrane region" description="Helical" evidence="6">
    <location>
        <begin position="312"/>
        <end position="342"/>
    </location>
</feature>
<evidence type="ECO:0000256" key="3">
    <source>
        <dbReference type="ARBA" id="ARBA00022692"/>
    </source>
</evidence>
<keyword evidence="5 6" id="KW-0472">Membrane</keyword>
<comment type="subcellular location">
    <subcellularLocation>
        <location evidence="1">Membrane</location>
        <topology evidence="1">Multi-pass membrane protein</topology>
    </subcellularLocation>
</comment>
<dbReference type="Proteomes" id="UP001560685">
    <property type="component" value="Unassembled WGS sequence"/>
</dbReference>
<protein>
    <submittedName>
        <fullName evidence="7">AI-2E family transporter</fullName>
    </submittedName>
</protein>
<evidence type="ECO:0000256" key="1">
    <source>
        <dbReference type="ARBA" id="ARBA00004141"/>
    </source>
</evidence>
<feature type="transmembrane region" description="Helical" evidence="6">
    <location>
        <begin position="249"/>
        <end position="268"/>
    </location>
</feature>
<evidence type="ECO:0000256" key="5">
    <source>
        <dbReference type="ARBA" id="ARBA00023136"/>
    </source>
</evidence>
<organism evidence="7 8">
    <name type="scientific">Hyphococcus lacteus</name>
    <dbReference type="NCBI Taxonomy" id="3143536"/>
    <lineage>
        <taxon>Bacteria</taxon>
        <taxon>Pseudomonadati</taxon>
        <taxon>Pseudomonadota</taxon>
        <taxon>Alphaproteobacteria</taxon>
        <taxon>Parvularculales</taxon>
        <taxon>Parvularculaceae</taxon>
        <taxon>Hyphococcus</taxon>
    </lineage>
</organism>
<reference evidence="7 8" key="1">
    <citation type="submission" date="2024-05" db="EMBL/GenBank/DDBJ databases">
        <title>Three bacterial strains, DH-69, EH-24, and ECK-19 isolated from coastal sediments.</title>
        <authorList>
            <person name="Ye Y.-Q."/>
            <person name="Du Z.-J."/>
        </authorList>
    </citation>
    <scope>NUCLEOTIDE SEQUENCE [LARGE SCALE GENOMIC DNA]</scope>
    <source>
        <strain evidence="7 8">ECK-19</strain>
    </source>
</reference>
<comment type="similarity">
    <text evidence="2">Belongs to the autoinducer-2 exporter (AI-2E) (TC 2.A.86) family.</text>
</comment>
<dbReference type="PANTHER" id="PTHR21716:SF64">
    <property type="entry name" value="AI-2 TRANSPORT PROTEIN TQSA"/>
    <property type="match status" value="1"/>
</dbReference>
<evidence type="ECO:0000313" key="8">
    <source>
        <dbReference type="Proteomes" id="UP001560685"/>
    </source>
</evidence>
<evidence type="ECO:0000256" key="4">
    <source>
        <dbReference type="ARBA" id="ARBA00022989"/>
    </source>
</evidence>
<dbReference type="Pfam" id="PF01594">
    <property type="entry name" value="AI-2E_transport"/>
    <property type="match status" value="1"/>
</dbReference>
<feature type="transmembrane region" description="Helical" evidence="6">
    <location>
        <begin position="12"/>
        <end position="45"/>
    </location>
</feature>
<name>A0ABV3Z4G6_9PROT</name>
<feature type="transmembrane region" description="Helical" evidence="6">
    <location>
        <begin position="216"/>
        <end position="243"/>
    </location>
</feature>
<dbReference type="RefSeq" id="WP_369313046.1">
    <property type="nucleotide sequence ID" value="NZ_JBEHZE010000001.1"/>
</dbReference>
<gene>
    <name evidence="7" type="ORF">ABFZ84_06020</name>
</gene>
<keyword evidence="4 6" id="KW-1133">Transmembrane helix</keyword>
<evidence type="ECO:0000313" key="7">
    <source>
        <dbReference type="EMBL" id="MEX6633102.1"/>
    </source>
</evidence>
<accession>A0ABV3Z4G6</accession>
<dbReference type="EMBL" id="JBEHZE010000001">
    <property type="protein sequence ID" value="MEX6633102.1"/>
    <property type="molecule type" value="Genomic_DNA"/>
</dbReference>
<sequence length="370" mass="40521">MPDSDGQSVAKTFYGIAIAVLIGFIAYIGRGVIIPLVVAIFLCFLIYTLKENIRRAPYIGRFMPDWVGYMVAFILIGGGMVLFVEIIRSNVETLLETWPSYEQRLRGLAGDAIAYFRTVDFLPQDLLGGVEQIQKSALDLIKPVLSQAAGSLRSLSSNFLTFITVFLYLIFMLIERGRLLKKIELLGADDRQRRVINETLSDIGVMVRQYITVKTLSNLVTATISYIIMLIIGVQFAGFWALLIFVLNYIPIFGAASAITLPVLLSLVQPDGGGVRMAMIAAVSLIGAEQVMSNGIEPRIVGRSLNLSPLVILFSLGVWGSLWGFAGLLLSVPITVTVMIVLSQFHSTRGIAVMLSDNGKIADIKHGNLE</sequence>
<evidence type="ECO:0000256" key="2">
    <source>
        <dbReference type="ARBA" id="ARBA00009773"/>
    </source>
</evidence>
<keyword evidence="3 6" id="KW-0812">Transmembrane</keyword>
<proteinExistence type="inferred from homology"/>
<feature type="transmembrane region" description="Helical" evidence="6">
    <location>
        <begin position="275"/>
        <end position="292"/>
    </location>
</feature>
<dbReference type="InterPro" id="IPR002549">
    <property type="entry name" value="AI-2E-like"/>
</dbReference>